<keyword evidence="3" id="KW-1185">Reference proteome</keyword>
<feature type="region of interest" description="Disordered" evidence="1">
    <location>
        <begin position="86"/>
        <end position="128"/>
    </location>
</feature>
<feature type="compositionally biased region" description="Basic and acidic residues" evidence="1">
    <location>
        <begin position="144"/>
        <end position="153"/>
    </location>
</feature>
<protein>
    <submittedName>
        <fullName evidence="2">Uncharacterized protein</fullName>
    </submittedName>
</protein>
<accession>A0A6A5YVJ7</accession>
<feature type="compositionally biased region" description="Low complexity" evidence="1">
    <location>
        <begin position="179"/>
        <end position="199"/>
    </location>
</feature>
<evidence type="ECO:0000313" key="3">
    <source>
        <dbReference type="Proteomes" id="UP000799770"/>
    </source>
</evidence>
<dbReference type="AlphaFoldDB" id="A0A6A5YVJ7"/>
<proteinExistence type="predicted"/>
<name>A0A6A5YVJ7_9PLEO</name>
<dbReference type="Proteomes" id="UP000799770">
    <property type="component" value="Unassembled WGS sequence"/>
</dbReference>
<feature type="compositionally biased region" description="Acidic residues" evidence="1">
    <location>
        <begin position="165"/>
        <end position="178"/>
    </location>
</feature>
<feature type="region of interest" description="Disordered" evidence="1">
    <location>
        <begin position="143"/>
        <end position="228"/>
    </location>
</feature>
<sequence>MASAVTDALTENGYARWAPLVYPRFSYEPKSPGRKQVHFESRPPTRKDFSHPDPKPPEDPEIRRLIERGTVTEEDYAAQRAAWASLEKKNRERQSTVTETEVAADGEDPPPYSPSYFLKDPDLVGVDSDEDYTAMDEAILASEEQYRKEEAQRALRVTNPSPEVEMTDVDDAEAEDTAPEASGTATRSRETAASSSGSADTSPKMSDRKDSKVAQTESESNTDGGGNM</sequence>
<evidence type="ECO:0000313" key="2">
    <source>
        <dbReference type="EMBL" id="KAF2110108.1"/>
    </source>
</evidence>
<gene>
    <name evidence="2" type="ORF">BDV96DRAFT_221165</name>
</gene>
<feature type="compositionally biased region" description="Basic and acidic residues" evidence="1">
    <location>
        <begin position="37"/>
        <end position="71"/>
    </location>
</feature>
<reference evidence="2" key="1">
    <citation type="journal article" date="2020" name="Stud. Mycol.">
        <title>101 Dothideomycetes genomes: a test case for predicting lifestyles and emergence of pathogens.</title>
        <authorList>
            <person name="Haridas S."/>
            <person name="Albert R."/>
            <person name="Binder M."/>
            <person name="Bloem J."/>
            <person name="Labutti K."/>
            <person name="Salamov A."/>
            <person name="Andreopoulos B."/>
            <person name="Baker S."/>
            <person name="Barry K."/>
            <person name="Bills G."/>
            <person name="Bluhm B."/>
            <person name="Cannon C."/>
            <person name="Castanera R."/>
            <person name="Culley D."/>
            <person name="Daum C."/>
            <person name="Ezra D."/>
            <person name="Gonzalez J."/>
            <person name="Henrissat B."/>
            <person name="Kuo A."/>
            <person name="Liang C."/>
            <person name="Lipzen A."/>
            <person name="Lutzoni F."/>
            <person name="Magnuson J."/>
            <person name="Mondo S."/>
            <person name="Nolan M."/>
            <person name="Ohm R."/>
            <person name="Pangilinan J."/>
            <person name="Park H.-J."/>
            <person name="Ramirez L."/>
            <person name="Alfaro M."/>
            <person name="Sun H."/>
            <person name="Tritt A."/>
            <person name="Yoshinaga Y."/>
            <person name="Zwiers L.-H."/>
            <person name="Turgeon B."/>
            <person name="Goodwin S."/>
            <person name="Spatafora J."/>
            <person name="Crous P."/>
            <person name="Grigoriev I."/>
        </authorList>
    </citation>
    <scope>NUCLEOTIDE SEQUENCE</scope>
    <source>
        <strain evidence="2">CBS 627.86</strain>
    </source>
</reference>
<dbReference type="EMBL" id="ML977339">
    <property type="protein sequence ID" value="KAF2110108.1"/>
    <property type="molecule type" value="Genomic_DNA"/>
</dbReference>
<evidence type="ECO:0000256" key="1">
    <source>
        <dbReference type="SAM" id="MobiDB-lite"/>
    </source>
</evidence>
<organism evidence="2 3">
    <name type="scientific">Lophiotrema nucula</name>
    <dbReference type="NCBI Taxonomy" id="690887"/>
    <lineage>
        <taxon>Eukaryota</taxon>
        <taxon>Fungi</taxon>
        <taxon>Dikarya</taxon>
        <taxon>Ascomycota</taxon>
        <taxon>Pezizomycotina</taxon>
        <taxon>Dothideomycetes</taxon>
        <taxon>Pleosporomycetidae</taxon>
        <taxon>Pleosporales</taxon>
        <taxon>Lophiotremataceae</taxon>
        <taxon>Lophiotrema</taxon>
    </lineage>
</organism>
<feature type="compositionally biased region" description="Polar residues" evidence="1">
    <location>
        <begin position="213"/>
        <end position="222"/>
    </location>
</feature>
<feature type="region of interest" description="Disordered" evidence="1">
    <location>
        <begin position="26"/>
        <end position="73"/>
    </location>
</feature>